<evidence type="ECO:0000256" key="7">
    <source>
        <dbReference type="ARBA" id="ARBA00022840"/>
    </source>
</evidence>
<organism evidence="14 15">
    <name type="scientific">Populus deltoides</name>
    <name type="common">Eastern poplar</name>
    <name type="synonym">Eastern cottonwood</name>
    <dbReference type="NCBI Taxonomy" id="3696"/>
    <lineage>
        <taxon>Eukaryota</taxon>
        <taxon>Viridiplantae</taxon>
        <taxon>Streptophyta</taxon>
        <taxon>Embryophyta</taxon>
        <taxon>Tracheophyta</taxon>
        <taxon>Spermatophyta</taxon>
        <taxon>Magnoliopsida</taxon>
        <taxon>eudicotyledons</taxon>
        <taxon>Gunneridae</taxon>
        <taxon>Pentapetalae</taxon>
        <taxon>rosids</taxon>
        <taxon>fabids</taxon>
        <taxon>Malpighiales</taxon>
        <taxon>Salicaceae</taxon>
        <taxon>Saliceae</taxon>
        <taxon>Populus</taxon>
    </lineage>
</organism>
<dbReference type="PANTHER" id="PTHR46632:SF13">
    <property type="entry name" value="RING-TYPE E3 UBIQUITIN TRANSFERASE"/>
    <property type="match status" value="1"/>
</dbReference>
<evidence type="ECO:0000256" key="2">
    <source>
        <dbReference type="ARBA" id="ARBA00022723"/>
    </source>
</evidence>
<dbReference type="AlphaFoldDB" id="A0A8T2WQY4"/>
<dbReference type="InterPro" id="IPR002110">
    <property type="entry name" value="Ankyrin_rpt"/>
</dbReference>
<dbReference type="PROSITE" id="PS50297">
    <property type="entry name" value="ANK_REP_REGION"/>
    <property type="match status" value="1"/>
</dbReference>
<dbReference type="SUPFAM" id="SSF48403">
    <property type="entry name" value="Ankyrin repeat"/>
    <property type="match status" value="1"/>
</dbReference>
<protein>
    <submittedName>
        <fullName evidence="14">Uncharacterized protein</fullName>
    </submittedName>
</protein>
<gene>
    <name evidence="14" type="ORF">H0E87_027865</name>
</gene>
<dbReference type="Gene3D" id="1.25.40.20">
    <property type="entry name" value="Ankyrin repeat-containing domain"/>
    <property type="match status" value="1"/>
</dbReference>
<dbReference type="Proteomes" id="UP000807159">
    <property type="component" value="Chromosome 17"/>
</dbReference>
<evidence type="ECO:0000256" key="5">
    <source>
        <dbReference type="ARBA" id="ARBA00022777"/>
    </source>
</evidence>
<keyword evidence="1" id="KW-0808">Transferase</keyword>
<dbReference type="InterPro" id="IPR000719">
    <property type="entry name" value="Prot_kinase_dom"/>
</dbReference>
<dbReference type="PROSITE" id="PS51081">
    <property type="entry name" value="ZF_SIAH"/>
    <property type="match status" value="1"/>
</dbReference>
<dbReference type="InterPro" id="IPR013010">
    <property type="entry name" value="Znf_SIAH"/>
</dbReference>
<evidence type="ECO:0000313" key="15">
    <source>
        <dbReference type="Proteomes" id="UP000807159"/>
    </source>
</evidence>
<dbReference type="GO" id="GO:0008270">
    <property type="term" value="F:zinc ion binding"/>
    <property type="evidence" value="ECO:0007669"/>
    <property type="project" value="UniProtKB-KW"/>
</dbReference>
<evidence type="ECO:0000256" key="11">
    <source>
        <dbReference type="SAM" id="MobiDB-lite"/>
    </source>
</evidence>
<dbReference type="SMART" id="SM00248">
    <property type="entry name" value="ANK"/>
    <property type="match status" value="1"/>
</dbReference>
<feature type="domain" description="SIAH-type" evidence="13">
    <location>
        <begin position="395"/>
        <end position="453"/>
    </location>
</feature>
<dbReference type="Gene3D" id="3.30.40.10">
    <property type="entry name" value="Zinc/RING finger domain, C3HC4 (zinc finger)"/>
    <property type="match status" value="1"/>
</dbReference>
<evidence type="ECO:0000256" key="4">
    <source>
        <dbReference type="ARBA" id="ARBA00022771"/>
    </source>
</evidence>
<comment type="function">
    <text evidence="8">E3 ubiquitin-protein ligase that mediates ubiquitination and subsequent proteasomal degradation of target proteins. E3 ubiquitin ligases accept ubiquitin from an E2 ubiquitin-conjugating enzyme in the form of a thioester and then directly transfers the ubiquitin to targeted substrates. It probably triggers the ubiquitin-mediated degradation of different substrates.</text>
</comment>
<keyword evidence="7" id="KW-0067">ATP-binding</keyword>
<dbReference type="PANTHER" id="PTHR46632">
    <property type="entry name" value="E3 UBIQUITIN-PROTEIN LIGASE SINA-LIKE 4"/>
    <property type="match status" value="1"/>
</dbReference>
<name>A0A8T2WQY4_POPDE</name>
<keyword evidence="5" id="KW-0418">Kinase</keyword>
<dbReference type="InterPro" id="IPR044286">
    <property type="entry name" value="SINL_plant"/>
</dbReference>
<dbReference type="PROSITE" id="PS50011">
    <property type="entry name" value="PROTEIN_KINASE_DOM"/>
    <property type="match status" value="1"/>
</dbReference>
<feature type="repeat" description="ANK" evidence="9">
    <location>
        <begin position="49"/>
        <end position="81"/>
    </location>
</feature>
<dbReference type="InterPro" id="IPR011009">
    <property type="entry name" value="Kinase-like_dom_sf"/>
</dbReference>
<dbReference type="EMBL" id="JACEGQ020000017">
    <property type="protein sequence ID" value="KAH8483248.1"/>
    <property type="molecule type" value="Genomic_DNA"/>
</dbReference>
<keyword evidence="4 10" id="KW-0863">Zinc-finger</keyword>
<feature type="domain" description="Protein kinase" evidence="12">
    <location>
        <begin position="136"/>
        <end position="365"/>
    </location>
</feature>
<dbReference type="SUPFAM" id="SSF56112">
    <property type="entry name" value="Protein kinase-like (PK-like)"/>
    <property type="match status" value="1"/>
</dbReference>
<dbReference type="SUPFAM" id="SSF49599">
    <property type="entry name" value="TRAF domain-like"/>
    <property type="match status" value="1"/>
</dbReference>
<evidence type="ECO:0000259" key="12">
    <source>
        <dbReference type="PROSITE" id="PS50011"/>
    </source>
</evidence>
<reference evidence="14" key="1">
    <citation type="journal article" date="2021" name="J. Hered.">
        <title>Genome Assembly of Salicaceae Populus deltoides (Eastern Cottonwood) I-69 Based on Nanopore Sequencing and Hi-C Technologies.</title>
        <authorList>
            <person name="Bai S."/>
            <person name="Wu H."/>
            <person name="Zhang J."/>
            <person name="Pan Z."/>
            <person name="Zhao W."/>
            <person name="Li Z."/>
            <person name="Tong C."/>
        </authorList>
    </citation>
    <scope>NUCLEOTIDE SEQUENCE</scope>
    <source>
        <tissue evidence="14">Leaf</tissue>
    </source>
</reference>
<evidence type="ECO:0000256" key="3">
    <source>
        <dbReference type="ARBA" id="ARBA00022741"/>
    </source>
</evidence>
<keyword evidence="9" id="KW-0040">ANK repeat</keyword>
<dbReference type="FunFam" id="3.30.200.20:FF:000180">
    <property type="entry name" value="serine/threonine-protein kinase STY46-like"/>
    <property type="match status" value="1"/>
</dbReference>
<dbReference type="InterPro" id="IPR036770">
    <property type="entry name" value="Ankyrin_rpt-contain_sf"/>
</dbReference>
<keyword evidence="15" id="KW-1185">Reference proteome</keyword>
<evidence type="ECO:0000313" key="14">
    <source>
        <dbReference type="EMBL" id="KAH8483248.1"/>
    </source>
</evidence>
<sequence length="549" mass="61834">MDPMQEDNYSDEFDMQLIGNFLSFASRGDRVGLNQMLRDGISPNVQDYDKRTALHLAASEGHAPIVELLLHYKANVNLKDRWQRTPLTDARLYSYRDICRILEVNGGKDFINDHPMTFRHEQDCIEMNFDISELNTEQSSIVEQGVFGESVKVKWRGTWVVKTVIKSQIYHPVKMILSAKDNTLLRQLQHPNILQFLGSIVHREEMILITQHLPKGNLDGILTTKVRLDIPTALRYALDIARNLLLDEGGHLKIGDYWVQMLYEQIHPNQDNSQRNDGSIMSSNQSNDTKKDIRSFGFIFYQMLEGRVLSNMNFDKSTDFELRFQISRCPNRIQQLIQHCTSKNPCQRPSFSSVIEILEEVSAYLGRAGCSPPNISNLQVSNNVVCGNIEVGTESATSVCQNKEYGCNGTLDCIDNHIHEETCIFSPCACPLPDCNYAGSSEQLSLAFSSKLWDCGRRFSKGIVSIGNIVIVTFVRPSFSKDGFLYDLVAGRGVSSLRLKSLTEPFPGRVEGLPPVDFLLIPFPFLGPSGQLDLEVCIWSSTELGADCS</sequence>
<evidence type="ECO:0000256" key="1">
    <source>
        <dbReference type="ARBA" id="ARBA00022679"/>
    </source>
</evidence>
<feature type="region of interest" description="Disordered" evidence="11">
    <location>
        <begin position="269"/>
        <end position="288"/>
    </location>
</feature>
<proteinExistence type="predicted"/>
<evidence type="ECO:0000259" key="13">
    <source>
        <dbReference type="PROSITE" id="PS51081"/>
    </source>
</evidence>
<keyword evidence="3" id="KW-0547">Nucleotide-binding</keyword>
<evidence type="ECO:0000256" key="8">
    <source>
        <dbReference type="ARBA" id="ARBA00024004"/>
    </source>
</evidence>
<keyword evidence="6" id="KW-0862">Zinc</keyword>
<dbReference type="PROSITE" id="PS50088">
    <property type="entry name" value="ANK_REPEAT"/>
    <property type="match status" value="1"/>
</dbReference>
<evidence type="ECO:0000256" key="9">
    <source>
        <dbReference type="PROSITE-ProRule" id="PRU00023"/>
    </source>
</evidence>
<dbReference type="InterPro" id="IPR001245">
    <property type="entry name" value="Ser-Thr/Tyr_kinase_cat_dom"/>
</dbReference>
<keyword evidence="2" id="KW-0479">Metal-binding</keyword>
<comment type="caution">
    <text evidence="14">The sequence shown here is derived from an EMBL/GenBank/DDBJ whole genome shotgun (WGS) entry which is preliminary data.</text>
</comment>
<dbReference type="Gene3D" id="1.10.510.10">
    <property type="entry name" value="Transferase(Phosphotransferase) domain 1"/>
    <property type="match status" value="2"/>
</dbReference>
<dbReference type="InterPro" id="IPR013083">
    <property type="entry name" value="Znf_RING/FYVE/PHD"/>
</dbReference>
<evidence type="ECO:0000256" key="10">
    <source>
        <dbReference type="PROSITE-ProRule" id="PRU00455"/>
    </source>
</evidence>
<dbReference type="Pfam" id="PF12796">
    <property type="entry name" value="Ank_2"/>
    <property type="match status" value="1"/>
</dbReference>
<feature type="compositionally biased region" description="Polar residues" evidence="11">
    <location>
        <begin position="269"/>
        <end position="287"/>
    </location>
</feature>
<dbReference type="GO" id="GO:0005524">
    <property type="term" value="F:ATP binding"/>
    <property type="evidence" value="ECO:0007669"/>
    <property type="project" value="UniProtKB-KW"/>
</dbReference>
<evidence type="ECO:0000256" key="6">
    <source>
        <dbReference type="ARBA" id="ARBA00022833"/>
    </source>
</evidence>
<dbReference type="Pfam" id="PF07714">
    <property type="entry name" value="PK_Tyr_Ser-Thr"/>
    <property type="match status" value="1"/>
</dbReference>
<accession>A0A8T2WQY4</accession>
<dbReference type="GO" id="GO:0004672">
    <property type="term" value="F:protein kinase activity"/>
    <property type="evidence" value="ECO:0007669"/>
    <property type="project" value="InterPro"/>
</dbReference>